<evidence type="ECO:0000313" key="2">
    <source>
        <dbReference type="Proteomes" id="UP000830167"/>
    </source>
</evidence>
<dbReference type="EMBL" id="CP089291">
    <property type="protein sequence ID" value="UOF92176.1"/>
    <property type="molecule type" value="Genomic_DNA"/>
</dbReference>
<dbReference type="Proteomes" id="UP000830167">
    <property type="component" value="Chromosome"/>
</dbReference>
<gene>
    <name evidence="1" type="ORF">LSG31_08255</name>
</gene>
<organism evidence="1 2">
    <name type="scientific">Fodinisporobacter ferrooxydans</name>
    <dbReference type="NCBI Taxonomy" id="2901836"/>
    <lineage>
        <taxon>Bacteria</taxon>
        <taxon>Bacillati</taxon>
        <taxon>Bacillota</taxon>
        <taxon>Bacilli</taxon>
        <taxon>Bacillales</taxon>
        <taxon>Alicyclobacillaceae</taxon>
        <taxon>Fodinisporobacter</taxon>
    </lineage>
</organism>
<sequence length="148" mass="17036">MRRESKSLNQKHSYHPPKLIQPELQVDAADTPATYVYGPSCANVIGPFFRSTFYTQLPPPPLGIFDPCFKAWSETTFFSYLLQAISGVYPQESTLCTAVREQYFDASRDYAEDLFKHWGRFLPNQVKYLWTVDGPIPYMYQLSTTTIS</sequence>
<evidence type="ECO:0000313" key="1">
    <source>
        <dbReference type="EMBL" id="UOF92176.1"/>
    </source>
</evidence>
<dbReference type="RefSeq" id="WP_347438862.1">
    <property type="nucleotide sequence ID" value="NZ_CP089291.1"/>
</dbReference>
<reference evidence="1" key="1">
    <citation type="submission" date="2021-12" db="EMBL/GenBank/DDBJ databases">
        <title>Alicyclobacillaceae gen. nov., sp. nov., isolated from chalcocite enrichment system.</title>
        <authorList>
            <person name="Jiang Z."/>
        </authorList>
    </citation>
    <scope>NUCLEOTIDE SEQUENCE</scope>
    <source>
        <strain evidence="1">MYW30-H2</strain>
    </source>
</reference>
<protein>
    <submittedName>
        <fullName evidence="1">Uncharacterized protein</fullName>
    </submittedName>
</protein>
<keyword evidence="2" id="KW-1185">Reference proteome</keyword>
<accession>A0ABY4CRE4</accession>
<name>A0ABY4CRE4_9BACL</name>
<proteinExistence type="predicted"/>